<keyword evidence="8" id="KW-1185">Reference proteome</keyword>
<evidence type="ECO:0000313" key="8">
    <source>
        <dbReference type="Proteomes" id="UP000427906"/>
    </source>
</evidence>
<dbReference type="PROSITE" id="PS50885">
    <property type="entry name" value="HAMP"/>
    <property type="match status" value="1"/>
</dbReference>
<dbReference type="GO" id="GO:0004888">
    <property type="term" value="F:transmembrane signaling receptor activity"/>
    <property type="evidence" value="ECO:0007669"/>
    <property type="project" value="InterPro"/>
</dbReference>
<sequence>MKFPLKNRLAFKFLSITTGVIVLWLGSLAVLIVKGGDSALSRQALVFTDSLKEEQQNQEMLLRQALVQKGTSMAAILARTAAGLIANYDFDTLGVLAQYTTEDADFAFVAFYDAEGAPLTELKDNPIGFEVIKKTIESEGDVVGSIEVGISDTAIKTHMQAVGRRFDAMMAAAQAVQTEANGELMRLIGIDSLLGLLTICVAIYLSLSKTVLLPIQKTAAMIRDIAQGEGDLTRRLEIHSRDEIGELGQWFNAFVENIQTIVRDVVGNAKKLNASSSDLAGIADRMSLNTEQTSVKCDTVAVSTAEMNTSTNTVAAAMEQVSSNMSMVASAAEEMTATINEIAGNAEKASSITMNAVDQTGSASKQVGNLGQAAQEIGTVIETITEISEQVNLLALNATIEAARAGDAGKGFAVVANEIKDLARQTAEATGEIKSRVNGIQSSTAGTVTEIENITHVVNSVNEIVATIAAAIEEQSVTTREISSNVAQASRGVGDVSNNVTQNSAAVSKIAEDIEDVTRAATSISDASSQLSSSSKDLSTLAGQLEGMVGRFNV</sequence>
<dbReference type="GO" id="GO:0016020">
    <property type="term" value="C:membrane"/>
    <property type="evidence" value="ECO:0007669"/>
    <property type="project" value="InterPro"/>
</dbReference>
<dbReference type="SUPFAM" id="SSF58104">
    <property type="entry name" value="Methyl-accepting chemotaxis protein (MCP) signaling domain"/>
    <property type="match status" value="1"/>
</dbReference>
<dbReference type="SMART" id="SM00283">
    <property type="entry name" value="MA"/>
    <property type="match status" value="1"/>
</dbReference>
<evidence type="ECO:0000259" key="6">
    <source>
        <dbReference type="PROSITE" id="PS50885"/>
    </source>
</evidence>
<evidence type="ECO:0000256" key="1">
    <source>
        <dbReference type="ARBA" id="ARBA00023224"/>
    </source>
</evidence>
<evidence type="ECO:0000256" key="2">
    <source>
        <dbReference type="ARBA" id="ARBA00029447"/>
    </source>
</evidence>
<evidence type="ECO:0008006" key="9">
    <source>
        <dbReference type="Google" id="ProtNLM"/>
    </source>
</evidence>
<comment type="similarity">
    <text evidence="2">Belongs to the methyl-accepting chemotaxis (MCP) protein family.</text>
</comment>
<reference evidence="7 8" key="1">
    <citation type="submission" date="2019-11" db="EMBL/GenBank/DDBJ databases">
        <title>Comparative genomics of hydrocarbon-degrading Desulfosarcina strains.</title>
        <authorList>
            <person name="Watanabe M."/>
            <person name="Kojima H."/>
            <person name="Fukui M."/>
        </authorList>
    </citation>
    <scope>NUCLEOTIDE SEQUENCE [LARGE SCALE GENOMIC DNA]</scope>
    <source>
        <strain evidence="7 8">PL12</strain>
    </source>
</reference>
<evidence type="ECO:0000313" key="7">
    <source>
        <dbReference type="EMBL" id="BBO71594.1"/>
    </source>
</evidence>
<gene>
    <name evidence="7" type="ORF">DSCA_55240</name>
</gene>
<dbReference type="Pfam" id="PF00015">
    <property type="entry name" value="MCPsignal"/>
    <property type="match status" value="1"/>
</dbReference>
<name>A0A5K7YZB2_9BACT</name>
<dbReference type="GO" id="GO:0006935">
    <property type="term" value="P:chemotaxis"/>
    <property type="evidence" value="ECO:0007669"/>
    <property type="project" value="InterPro"/>
</dbReference>
<evidence type="ECO:0000259" key="5">
    <source>
        <dbReference type="PROSITE" id="PS50111"/>
    </source>
</evidence>
<dbReference type="Pfam" id="PF00672">
    <property type="entry name" value="HAMP"/>
    <property type="match status" value="1"/>
</dbReference>
<dbReference type="PANTHER" id="PTHR32089:SF112">
    <property type="entry name" value="LYSOZYME-LIKE PROTEIN-RELATED"/>
    <property type="match status" value="1"/>
</dbReference>
<feature type="domain" description="Methyl-accepting transducer" evidence="5">
    <location>
        <begin position="282"/>
        <end position="518"/>
    </location>
</feature>
<dbReference type="GO" id="GO:0007165">
    <property type="term" value="P:signal transduction"/>
    <property type="evidence" value="ECO:0007669"/>
    <property type="project" value="UniProtKB-KW"/>
</dbReference>
<dbReference type="SMART" id="SM00304">
    <property type="entry name" value="HAMP"/>
    <property type="match status" value="1"/>
</dbReference>
<dbReference type="PROSITE" id="PS50111">
    <property type="entry name" value="CHEMOTAXIS_TRANSDUC_2"/>
    <property type="match status" value="1"/>
</dbReference>
<dbReference type="InterPro" id="IPR004090">
    <property type="entry name" value="Chemotax_Me-accpt_rcpt"/>
</dbReference>
<keyword evidence="4" id="KW-1133">Transmembrane helix</keyword>
<dbReference type="InterPro" id="IPR004089">
    <property type="entry name" value="MCPsignal_dom"/>
</dbReference>
<feature type="transmembrane region" description="Helical" evidence="4">
    <location>
        <begin position="13"/>
        <end position="33"/>
    </location>
</feature>
<keyword evidence="4" id="KW-0812">Transmembrane</keyword>
<dbReference type="OrthoDB" id="9774644at2"/>
<accession>A0A5K7YZB2</accession>
<proteinExistence type="inferred from homology"/>
<feature type="domain" description="HAMP" evidence="6">
    <location>
        <begin position="209"/>
        <end position="263"/>
    </location>
</feature>
<dbReference type="Gene3D" id="1.10.287.950">
    <property type="entry name" value="Methyl-accepting chemotaxis protein"/>
    <property type="match status" value="1"/>
</dbReference>
<organism evidence="7 8">
    <name type="scientific">Desulfosarcina alkanivorans</name>
    <dbReference type="NCBI Taxonomy" id="571177"/>
    <lineage>
        <taxon>Bacteria</taxon>
        <taxon>Pseudomonadati</taxon>
        <taxon>Thermodesulfobacteriota</taxon>
        <taxon>Desulfobacteria</taxon>
        <taxon>Desulfobacterales</taxon>
        <taxon>Desulfosarcinaceae</taxon>
        <taxon>Desulfosarcina</taxon>
    </lineage>
</organism>
<dbReference type="AlphaFoldDB" id="A0A5K7YZB2"/>
<dbReference type="CDD" id="cd06225">
    <property type="entry name" value="HAMP"/>
    <property type="match status" value="1"/>
</dbReference>
<dbReference type="PRINTS" id="PR00260">
    <property type="entry name" value="CHEMTRNSDUCR"/>
</dbReference>
<keyword evidence="4" id="KW-0472">Membrane</keyword>
<dbReference type="InterPro" id="IPR003660">
    <property type="entry name" value="HAMP_dom"/>
</dbReference>
<dbReference type="PANTHER" id="PTHR32089">
    <property type="entry name" value="METHYL-ACCEPTING CHEMOTAXIS PROTEIN MCPB"/>
    <property type="match status" value="1"/>
</dbReference>
<dbReference type="Proteomes" id="UP000427906">
    <property type="component" value="Chromosome"/>
</dbReference>
<dbReference type="Gene3D" id="1.10.8.500">
    <property type="entry name" value="HAMP domain in histidine kinase"/>
    <property type="match status" value="1"/>
</dbReference>
<protein>
    <recommendedName>
        <fullName evidence="9">Methyl-accepting chemotaxis protein</fullName>
    </recommendedName>
</protein>
<dbReference type="RefSeq" id="WP_155319406.1">
    <property type="nucleotide sequence ID" value="NZ_AP021874.1"/>
</dbReference>
<dbReference type="KEGG" id="dalk:DSCA_55240"/>
<evidence type="ECO:0000256" key="4">
    <source>
        <dbReference type="SAM" id="Phobius"/>
    </source>
</evidence>
<evidence type="ECO:0000256" key="3">
    <source>
        <dbReference type="PROSITE-ProRule" id="PRU00284"/>
    </source>
</evidence>
<keyword evidence="1 3" id="KW-0807">Transducer</keyword>
<dbReference type="EMBL" id="AP021874">
    <property type="protein sequence ID" value="BBO71594.1"/>
    <property type="molecule type" value="Genomic_DNA"/>
</dbReference>